<dbReference type="GO" id="GO:0005886">
    <property type="term" value="C:plasma membrane"/>
    <property type="evidence" value="ECO:0007669"/>
    <property type="project" value="TreeGrafter"/>
</dbReference>
<name>A0A9D1F932_9FIRM</name>
<comment type="caution">
    <text evidence="2">The sequence shown here is derived from an EMBL/GenBank/DDBJ whole genome shotgun (WGS) entry which is preliminary data.</text>
</comment>
<dbReference type="InterPro" id="IPR006135">
    <property type="entry name" value="T3SS_substrate_exporter"/>
</dbReference>
<dbReference type="EMBL" id="DVJJ01000075">
    <property type="protein sequence ID" value="HIS64655.1"/>
    <property type="molecule type" value="Genomic_DNA"/>
</dbReference>
<dbReference type="SUPFAM" id="SSF160544">
    <property type="entry name" value="EscU C-terminal domain-like"/>
    <property type="match status" value="1"/>
</dbReference>
<dbReference type="Gene3D" id="3.40.1690.10">
    <property type="entry name" value="secretion proteins EscU"/>
    <property type="match status" value="1"/>
</dbReference>
<dbReference type="AlphaFoldDB" id="A0A9D1F932"/>
<feature type="region of interest" description="Disordered" evidence="1">
    <location>
        <begin position="87"/>
        <end position="128"/>
    </location>
</feature>
<dbReference type="PANTHER" id="PTHR30531">
    <property type="entry name" value="FLAGELLAR BIOSYNTHETIC PROTEIN FLHB"/>
    <property type="match status" value="1"/>
</dbReference>
<evidence type="ECO:0000313" key="2">
    <source>
        <dbReference type="EMBL" id="HIS64655.1"/>
    </source>
</evidence>
<feature type="compositionally biased region" description="Basic and acidic residues" evidence="1">
    <location>
        <begin position="89"/>
        <end position="128"/>
    </location>
</feature>
<dbReference type="InterPro" id="IPR029025">
    <property type="entry name" value="T3SS_substrate_exporter_C"/>
</dbReference>
<dbReference type="Proteomes" id="UP000886741">
    <property type="component" value="Unassembled WGS sequence"/>
</dbReference>
<accession>A0A9D1F932</accession>
<gene>
    <name evidence="2" type="ORF">IAA83_04700</name>
</gene>
<reference evidence="2" key="1">
    <citation type="submission" date="2020-10" db="EMBL/GenBank/DDBJ databases">
        <authorList>
            <person name="Gilroy R."/>
        </authorList>
    </citation>
    <scope>NUCLEOTIDE SEQUENCE</scope>
    <source>
        <strain evidence="2">ChiBcec16-1751</strain>
    </source>
</reference>
<proteinExistence type="predicted"/>
<sequence length="128" mass="14431">MSKSNGGARRAVALQYGTEHSAPVIIASGMGNLAEKIVEVASENGVPIYEDNSLATVLSQMELGREIPEELYGAIVEIYLYFLNFDPSDPEKFRREREKWRAEQKKAEQQKAEQEKVELSKADQQEVQ</sequence>
<evidence type="ECO:0000313" key="3">
    <source>
        <dbReference type="Proteomes" id="UP000886741"/>
    </source>
</evidence>
<dbReference type="Pfam" id="PF01312">
    <property type="entry name" value="Bac_export_2"/>
    <property type="match status" value="1"/>
</dbReference>
<dbReference type="GO" id="GO:0009306">
    <property type="term" value="P:protein secretion"/>
    <property type="evidence" value="ECO:0007669"/>
    <property type="project" value="InterPro"/>
</dbReference>
<reference evidence="2" key="2">
    <citation type="journal article" date="2021" name="PeerJ">
        <title>Extensive microbial diversity within the chicken gut microbiome revealed by metagenomics and culture.</title>
        <authorList>
            <person name="Gilroy R."/>
            <person name="Ravi A."/>
            <person name="Getino M."/>
            <person name="Pursley I."/>
            <person name="Horton D.L."/>
            <person name="Alikhan N.F."/>
            <person name="Baker D."/>
            <person name="Gharbi K."/>
            <person name="Hall N."/>
            <person name="Watson M."/>
            <person name="Adriaenssens E.M."/>
            <person name="Foster-Nyarko E."/>
            <person name="Jarju S."/>
            <person name="Secka A."/>
            <person name="Antonio M."/>
            <person name="Oren A."/>
            <person name="Chaudhuri R.R."/>
            <person name="La Ragione R."/>
            <person name="Hildebrand F."/>
            <person name="Pallen M.J."/>
        </authorList>
    </citation>
    <scope>NUCLEOTIDE SEQUENCE</scope>
    <source>
        <strain evidence="2">ChiBcec16-1751</strain>
    </source>
</reference>
<dbReference type="PANTHER" id="PTHR30531:SF12">
    <property type="entry name" value="FLAGELLAR BIOSYNTHETIC PROTEIN FLHB"/>
    <property type="match status" value="1"/>
</dbReference>
<protein>
    <submittedName>
        <fullName evidence="2">EscU/YscU/HrcU family type III secretion system export apparatus switch protein</fullName>
    </submittedName>
</protein>
<organism evidence="2 3">
    <name type="scientific">Candidatus Avoscillospira avistercoris</name>
    <dbReference type="NCBI Taxonomy" id="2840707"/>
    <lineage>
        <taxon>Bacteria</taxon>
        <taxon>Bacillati</taxon>
        <taxon>Bacillota</taxon>
        <taxon>Clostridia</taxon>
        <taxon>Eubacteriales</taxon>
        <taxon>Oscillospiraceae</taxon>
        <taxon>Oscillospiraceae incertae sedis</taxon>
        <taxon>Candidatus Avoscillospira</taxon>
    </lineage>
</organism>
<evidence type="ECO:0000256" key="1">
    <source>
        <dbReference type="SAM" id="MobiDB-lite"/>
    </source>
</evidence>